<proteinExistence type="inferred from homology"/>
<dbReference type="AlphaFoldDB" id="A0A062UBA1"/>
<sequence>MTACRTRAATTEQTHDFRGEMKGPSASAGGLFATCCLTPAVAQSGGAVHLRFMADFTTPPADLLAGLLDHCRKEGADAADARIGIADGVSVSVRDGNLESIEREEGRSVALRCFYGKRQAHVSGADLSSEGLKALAERCVAMAKAVPEDKFCGLPGPDELATGDLDMDLTGEPEISAEVLETEALTAEASALSVPGVKTVAGCGAAWNRSSRWVAASNGFSAYKTGTSTSLGLAAVAERDGHMERDYDSWSVRFTKDRPTAEEIGKTAGERTISRLGSRKLATQKAAVLYDRRVSASLIGAFLSAISGPSVARGVSFLKDKMGEQVFAKGIHIIDDPFRPMGMGSRSHDGEGMPVKETHLIDDGRLTDWLLNSPSARQLGLKPNGFSALGFGDPPGVTTSNLYLKAGEQTPADLVKQAGKGLLVTDMFGPSINPNTGDYSVGVAGFWFEDGEIAYPVSEVTIAGDLPSMFARLIPASDLEFRGTRDAPSILVEDMSLAGS</sequence>
<evidence type="ECO:0000259" key="5">
    <source>
        <dbReference type="Pfam" id="PF19290"/>
    </source>
</evidence>
<gene>
    <name evidence="6" type="ORF">HY29_11720</name>
</gene>
<dbReference type="PATRIC" id="fig|1280946.3.peg.1137"/>
<dbReference type="GO" id="GO:0005829">
    <property type="term" value="C:cytosol"/>
    <property type="evidence" value="ECO:0007669"/>
    <property type="project" value="TreeGrafter"/>
</dbReference>
<dbReference type="PANTHER" id="PTHR43421:SF1">
    <property type="entry name" value="METALLOPROTEASE PMBA"/>
    <property type="match status" value="1"/>
</dbReference>
<evidence type="ECO:0000259" key="3">
    <source>
        <dbReference type="Pfam" id="PF01523"/>
    </source>
</evidence>
<feature type="region of interest" description="Disordered" evidence="2">
    <location>
        <begin position="1"/>
        <end position="22"/>
    </location>
</feature>
<protein>
    <recommendedName>
        <fullName evidence="8">Modulator protein</fullName>
    </recommendedName>
</protein>
<dbReference type="InterPro" id="IPR035068">
    <property type="entry name" value="TldD/PmbA_N"/>
</dbReference>
<dbReference type="Pfam" id="PF19290">
    <property type="entry name" value="PmbA_TldD_2nd"/>
    <property type="match status" value="1"/>
</dbReference>
<evidence type="ECO:0000313" key="6">
    <source>
        <dbReference type="EMBL" id="KCZ55577.1"/>
    </source>
</evidence>
<comment type="similarity">
    <text evidence="1">Belongs to the peptidase U62 family.</text>
</comment>
<dbReference type="Pfam" id="PF01523">
    <property type="entry name" value="PmbA_TldD_1st"/>
    <property type="match status" value="1"/>
</dbReference>
<evidence type="ECO:0000313" key="7">
    <source>
        <dbReference type="Proteomes" id="UP000027037"/>
    </source>
</evidence>
<dbReference type="InterPro" id="IPR047657">
    <property type="entry name" value="PmbA"/>
</dbReference>
<evidence type="ECO:0000259" key="4">
    <source>
        <dbReference type="Pfam" id="PF19289"/>
    </source>
</evidence>
<evidence type="ECO:0000256" key="2">
    <source>
        <dbReference type="SAM" id="MobiDB-lite"/>
    </source>
</evidence>
<evidence type="ECO:0000256" key="1">
    <source>
        <dbReference type="ARBA" id="ARBA00005836"/>
    </source>
</evidence>
<dbReference type="InterPro" id="IPR045570">
    <property type="entry name" value="Metalloprtase-TldD/E_cen_dom"/>
</dbReference>
<name>A0A062UBA1_9PROT</name>
<dbReference type="GO" id="GO:0008237">
    <property type="term" value="F:metallopeptidase activity"/>
    <property type="evidence" value="ECO:0007669"/>
    <property type="project" value="InterPro"/>
</dbReference>
<dbReference type="EMBL" id="AWFF01000029">
    <property type="protein sequence ID" value="KCZ55577.1"/>
    <property type="molecule type" value="Genomic_DNA"/>
</dbReference>
<dbReference type="Pfam" id="PF19289">
    <property type="entry name" value="PmbA_TldD_3rd"/>
    <property type="match status" value="1"/>
</dbReference>
<dbReference type="PANTHER" id="PTHR43421">
    <property type="entry name" value="METALLOPROTEASE PMBA"/>
    <property type="match status" value="1"/>
</dbReference>
<feature type="domain" description="Metalloprotease TldD/E C-terminal" evidence="4">
    <location>
        <begin position="283"/>
        <end position="499"/>
    </location>
</feature>
<dbReference type="eggNOG" id="COG0312">
    <property type="taxonomic scope" value="Bacteria"/>
</dbReference>
<comment type="caution">
    <text evidence="6">The sequence shown here is derived from an EMBL/GenBank/DDBJ whole genome shotgun (WGS) entry which is preliminary data.</text>
</comment>
<keyword evidence="7" id="KW-1185">Reference proteome</keyword>
<dbReference type="InterPro" id="IPR002510">
    <property type="entry name" value="Metalloprtase-TldD/E_N"/>
</dbReference>
<dbReference type="InterPro" id="IPR036059">
    <property type="entry name" value="TldD/PmbA_sf"/>
</dbReference>
<organism evidence="6 7">
    <name type="scientific">Hyphomonas beringensis</name>
    <dbReference type="NCBI Taxonomy" id="1280946"/>
    <lineage>
        <taxon>Bacteria</taxon>
        <taxon>Pseudomonadati</taxon>
        <taxon>Pseudomonadota</taxon>
        <taxon>Alphaproteobacteria</taxon>
        <taxon>Hyphomonadales</taxon>
        <taxon>Hyphomonadaceae</taxon>
        <taxon>Hyphomonas</taxon>
    </lineage>
</organism>
<reference evidence="6 7" key="1">
    <citation type="journal article" date="2014" name="Antonie Van Leeuwenhoek">
        <title>Hyphomonas beringensis sp. nov. and Hyphomonas chukchiensis sp. nov., isolated from surface seawater of the Bering Sea and Chukchi Sea.</title>
        <authorList>
            <person name="Li C."/>
            <person name="Lai Q."/>
            <person name="Li G."/>
            <person name="Dong C."/>
            <person name="Wang J."/>
            <person name="Liao Y."/>
            <person name="Shao Z."/>
        </authorList>
    </citation>
    <scope>NUCLEOTIDE SEQUENCE [LARGE SCALE GENOMIC DNA]</scope>
    <source>
        <strain evidence="6 7">25B14_1</strain>
    </source>
</reference>
<dbReference type="STRING" id="1280946.HY29_11720"/>
<dbReference type="Gene3D" id="3.30.2290.10">
    <property type="entry name" value="PmbA/TldD superfamily"/>
    <property type="match status" value="1"/>
</dbReference>
<dbReference type="GO" id="GO:0006508">
    <property type="term" value="P:proteolysis"/>
    <property type="evidence" value="ECO:0007669"/>
    <property type="project" value="InterPro"/>
</dbReference>
<evidence type="ECO:0008006" key="8">
    <source>
        <dbReference type="Google" id="ProtNLM"/>
    </source>
</evidence>
<accession>A0A062UBA1</accession>
<dbReference type="SUPFAM" id="SSF111283">
    <property type="entry name" value="Putative modulator of DNA gyrase, PmbA/TldD"/>
    <property type="match status" value="1"/>
</dbReference>
<dbReference type="InterPro" id="IPR045569">
    <property type="entry name" value="Metalloprtase-TldD/E_C"/>
</dbReference>
<feature type="domain" description="Metalloprotease TldD/E central" evidence="5">
    <location>
        <begin position="183"/>
        <end position="276"/>
    </location>
</feature>
<dbReference type="Proteomes" id="UP000027037">
    <property type="component" value="Unassembled WGS sequence"/>
</dbReference>
<feature type="domain" description="Metalloprotease TldD/E N-terminal" evidence="3">
    <location>
        <begin position="79"/>
        <end position="143"/>
    </location>
</feature>